<dbReference type="SUPFAM" id="SSF53807">
    <property type="entry name" value="Helical backbone' metal receptor"/>
    <property type="match status" value="1"/>
</dbReference>
<dbReference type="KEGG" id="cpor:BED41_12090"/>
<dbReference type="Pfam" id="PF00148">
    <property type="entry name" value="Oxidored_nitro"/>
    <property type="match status" value="1"/>
</dbReference>
<organism evidence="2 3">
    <name type="scientific">Cloacibacillus porcorum</name>
    <dbReference type="NCBI Taxonomy" id="1197717"/>
    <lineage>
        <taxon>Bacteria</taxon>
        <taxon>Thermotogati</taxon>
        <taxon>Synergistota</taxon>
        <taxon>Synergistia</taxon>
        <taxon>Synergistales</taxon>
        <taxon>Synergistaceae</taxon>
        <taxon>Cloacibacillus</taxon>
    </lineage>
</organism>
<reference evidence="2" key="1">
    <citation type="submission" date="2016-08" db="EMBL/GenBank/DDBJ databases">
        <title>Complete genome of Cloacibacillus porcorum.</title>
        <authorList>
            <person name="Looft T."/>
            <person name="Bayles D.O."/>
            <person name="Alt D.P."/>
        </authorList>
    </citation>
    <scope>NUCLEOTIDE SEQUENCE [LARGE SCALE GENOMIC DNA]</scope>
    <source>
        <strain evidence="2">CL-84</strain>
    </source>
</reference>
<dbReference type="AlphaFoldDB" id="A0A1B2I710"/>
<proteinExistence type="predicted"/>
<name>A0A1B2I710_9BACT</name>
<accession>A0A1B2I710</accession>
<dbReference type="GeneID" id="83058587"/>
<dbReference type="STRING" id="1197717.BED41_12090"/>
<dbReference type="Proteomes" id="UP000093044">
    <property type="component" value="Chromosome"/>
</dbReference>
<evidence type="ECO:0000259" key="1">
    <source>
        <dbReference type="Pfam" id="PF00148"/>
    </source>
</evidence>
<dbReference type="InterPro" id="IPR000510">
    <property type="entry name" value="Nase/OxRdtase_comp1"/>
</dbReference>
<dbReference type="EMBL" id="CP016757">
    <property type="protein sequence ID" value="ANZ45755.1"/>
    <property type="molecule type" value="Genomic_DNA"/>
</dbReference>
<sequence>MIDLHNTDWSGASVKIKDAASLTPYEYGVEYGSPARGLWNIVHTGMLLPESHQIFVCAQGCLRGVVLTAAEMGAQDRFSTIAVCENNVLDGDMEALIIDGVTDVLRKLPKLPKAVLVFTSCVHHFMGCDLDYVYAKLRERFPQLFFTDCYMYPIMRKTKTPPDPMVRMRLYSFLTRQNICDEKCVNIIGNNYPTEDSADFVRMLRGAGFELRDITRCRSFREYQRMAHSRLNIAYMPPAIPAVRDLKERAAIDYLYLPLSYDYKEIRENLERLADCLDIPMIDTALLEAEAERAVSTAARLLGETPVTIDYTATPRPLGLAELLLEHGVRVRTVYADVFIPEERPVFERLRERYPELELCATVHPKMVLRAGGARAAAAEAGGEPEKVVAIGQKAAYFCDTPYFVNMLEGGGFWGFDGIVHLAEAVCDAVINEKDTKKIIQIKGWGCCC</sequence>
<protein>
    <submittedName>
        <fullName evidence="2">Nitrogenase</fullName>
    </submittedName>
</protein>
<dbReference type="RefSeq" id="WP_066746650.1">
    <property type="nucleotide sequence ID" value="NZ_CP016757.1"/>
</dbReference>
<evidence type="ECO:0000313" key="2">
    <source>
        <dbReference type="EMBL" id="ANZ45755.1"/>
    </source>
</evidence>
<dbReference type="OrthoDB" id="4959at2"/>
<keyword evidence="3" id="KW-1185">Reference proteome</keyword>
<feature type="domain" description="Nitrogenase/oxidoreductase component 1" evidence="1">
    <location>
        <begin position="54"/>
        <end position="430"/>
    </location>
</feature>
<dbReference type="GO" id="GO:0016491">
    <property type="term" value="F:oxidoreductase activity"/>
    <property type="evidence" value="ECO:0007669"/>
    <property type="project" value="InterPro"/>
</dbReference>
<gene>
    <name evidence="2" type="ORF">BED41_12090</name>
</gene>
<dbReference type="Gene3D" id="3.40.50.1980">
    <property type="entry name" value="Nitrogenase molybdenum iron protein domain"/>
    <property type="match status" value="1"/>
</dbReference>
<evidence type="ECO:0000313" key="3">
    <source>
        <dbReference type="Proteomes" id="UP000093044"/>
    </source>
</evidence>